<organism evidence="1 2">
    <name type="scientific">Antrihabitans stalagmiti</name>
    <dbReference type="NCBI Taxonomy" id="2799499"/>
    <lineage>
        <taxon>Bacteria</taxon>
        <taxon>Bacillati</taxon>
        <taxon>Actinomycetota</taxon>
        <taxon>Actinomycetes</taxon>
        <taxon>Mycobacteriales</taxon>
        <taxon>Nocardiaceae</taxon>
        <taxon>Antrihabitans</taxon>
    </lineage>
</organism>
<dbReference type="InterPro" id="IPR010310">
    <property type="entry name" value="T7SS_ESAT-6-like"/>
</dbReference>
<dbReference type="SUPFAM" id="SSF140453">
    <property type="entry name" value="EsxAB dimer-like"/>
    <property type="match status" value="1"/>
</dbReference>
<dbReference type="Proteomes" id="UP000655868">
    <property type="component" value="Unassembled WGS sequence"/>
</dbReference>
<dbReference type="Pfam" id="PF06013">
    <property type="entry name" value="WXG100"/>
    <property type="match status" value="1"/>
</dbReference>
<dbReference type="EMBL" id="JAEMNV010000002">
    <property type="protein sequence ID" value="MBJ8338582.1"/>
    <property type="molecule type" value="Genomic_DNA"/>
</dbReference>
<keyword evidence="2" id="KW-1185">Reference proteome</keyword>
<reference evidence="1" key="1">
    <citation type="submission" date="2020-12" db="EMBL/GenBank/DDBJ databases">
        <title>Antrihabitans popcorni sp. nov. and Antrihabitans auranticaus sp. nov., isolated from a larva cave.</title>
        <authorList>
            <person name="Lee S.D."/>
            <person name="Kim I.S."/>
        </authorList>
    </citation>
    <scope>NUCLEOTIDE SEQUENCE</scope>
    <source>
        <strain evidence="1">YC3-6</strain>
    </source>
</reference>
<comment type="caution">
    <text evidence="1">The sequence shown here is derived from an EMBL/GenBank/DDBJ whole genome shotgun (WGS) entry which is preliminary data.</text>
</comment>
<name>A0A934U265_9NOCA</name>
<dbReference type="AlphaFoldDB" id="A0A934U265"/>
<proteinExistence type="predicted"/>
<evidence type="ECO:0000313" key="2">
    <source>
        <dbReference type="Proteomes" id="UP000655868"/>
    </source>
</evidence>
<dbReference type="InterPro" id="IPR036689">
    <property type="entry name" value="ESAT-6-like_sf"/>
</dbReference>
<protein>
    <submittedName>
        <fullName evidence="1">WXG100 family type VII secretion target</fullName>
    </submittedName>
</protein>
<gene>
    <name evidence="1" type="ORF">JGU71_06775</name>
</gene>
<sequence length="93" mass="9770">MTINFDAATARSGASDIESAISHIKKTINDITSAANSVSWTGPAFTAFNSAAAEWEAEGTRLNQVLNEMQETLTGGVTSLGNTEEDSTAAFRV</sequence>
<dbReference type="RefSeq" id="WP_199703253.1">
    <property type="nucleotide sequence ID" value="NZ_JAEMNV010000002.1"/>
</dbReference>
<dbReference type="Gene3D" id="1.10.287.1060">
    <property type="entry name" value="ESAT-6-like"/>
    <property type="match status" value="1"/>
</dbReference>
<accession>A0A934U265</accession>
<evidence type="ECO:0000313" key="1">
    <source>
        <dbReference type="EMBL" id="MBJ8338582.1"/>
    </source>
</evidence>